<comment type="subcellular location">
    <subcellularLocation>
        <location evidence="4">Cell envelope</location>
    </subcellularLocation>
    <subcellularLocation>
        <location evidence="5">Secreted</location>
    </subcellularLocation>
</comment>
<comment type="catalytic activity">
    <reaction evidence="1">
        <text>a ribonucleoside 3'-phosphate + H2O = a ribonucleoside + phosphate</text>
        <dbReference type="Rhea" id="RHEA:10144"/>
        <dbReference type="ChEBI" id="CHEBI:13197"/>
        <dbReference type="ChEBI" id="CHEBI:15377"/>
        <dbReference type="ChEBI" id="CHEBI:18254"/>
        <dbReference type="ChEBI" id="CHEBI:43474"/>
        <dbReference type="EC" id="3.1.3.6"/>
    </reaction>
</comment>
<evidence type="ECO:0000313" key="15">
    <source>
        <dbReference type="Proteomes" id="UP000282529"/>
    </source>
</evidence>
<keyword evidence="9" id="KW-0547">Nucleotide-binding</keyword>
<protein>
    <submittedName>
        <fullName evidence="14">Bifunctional 2',3'-cyclic-nucleotide 2'-phosphodiesterase/3'-nucleotidase</fullName>
    </submittedName>
</protein>
<evidence type="ECO:0000256" key="10">
    <source>
        <dbReference type="ARBA" id="ARBA00022801"/>
    </source>
</evidence>
<proteinExistence type="predicted"/>
<feature type="compositionally biased region" description="Pro residues" evidence="12">
    <location>
        <begin position="1220"/>
        <end position="1242"/>
    </location>
</feature>
<keyword evidence="11" id="KW-0511">Multifunctional enzyme</keyword>
<organism evidence="14 15">
    <name type="scientific">Paenibacillus rhizophilus</name>
    <dbReference type="NCBI Taxonomy" id="1850366"/>
    <lineage>
        <taxon>Bacteria</taxon>
        <taxon>Bacillati</taxon>
        <taxon>Bacillota</taxon>
        <taxon>Bacilli</taxon>
        <taxon>Bacillales</taxon>
        <taxon>Paenibacillaceae</taxon>
        <taxon>Paenibacillus</taxon>
    </lineage>
</organism>
<dbReference type="Proteomes" id="UP000282529">
    <property type="component" value="Unassembled WGS sequence"/>
</dbReference>
<keyword evidence="6" id="KW-0964">Secreted</keyword>
<evidence type="ECO:0000256" key="1">
    <source>
        <dbReference type="ARBA" id="ARBA00000527"/>
    </source>
</evidence>
<dbReference type="EMBL" id="RQPI01000002">
    <property type="protein sequence ID" value="RQW12787.1"/>
    <property type="molecule type" value="Genomic_DNA"/>
</dbReference>
<sequence length="1433" mass="151772">MGNKRWNKPLASVLATAVLSAQVLGGIFTGSLWGANKAEAAASGGSLLPKIDLRLMSTTDVHTNVYGWDYFKNAPSTSVGLARTATLIKAAKVEQPNNLLLDNGDLIQGTPLGTYEAKIEPVTQAVYDSKPHPMIAALNALQYDAATFGNHEFNYGLEFLDRTINGSSTDSLNTKANFPYINANIYKPDGVTNYFKPYEMITKTVKDTNGQSQTIKVGLLGLVTPQIMEWDKANLEGKVVTKGIVETAEKFVPEMRTAGADVIVVMAHTGFDATATGANAENAINELSQVKGIDAITFSHTHKVFPTNGNNTSLDASFKDPATKQPYSYIDNVNGHIHDVPAVQAGYGGGFLGIIDLSITQENGKWVVDKAASKALTRSADKIAEDPAILATVGADHQATIAYTDTPLGTTTAPMNSYFALVQDDPTVQIVTYAQKQYVEKEIATNPDLAQYKDLPILSVGAPFKAGRNGPGEYTSIDAGPLTIRSASDLYLYDNTLKAIKVKGSVVKEWLEMSAGAFNRIKPGISTPQPLLNPGFAVFNFDVVDGIKYKIDVTKNAKYKPDGTINDISSSRVTEVTYNNAPLDPNMDFIVVTNNYRASGGGNFPGVKGSTMIMDTQTENRQVLMDSIKDAGTIDPTADNNWSLAPIKGNVNVTFTSSPDAKNVLPGNIKDTGVSDAKGFEVYNLNLKETVPAPTQDVEVHLIGINDFHGQLDTTSVVSGKNVGTAAVLAAYLNQTRAKYVNSLLFHNGDSVGASAPVSSLERDEPTHEWMNLMKFDVGTLGNHEFDQGVAALKSQIFGGVDPKNNKVVHAGADFDYINANAVDSKTNTPIINPYVIKEIGGVKIGFIGVVTKATPSKVSPEGTAGVRFLSPEEEVQAIGKYAAELQSQGVQTIVVLAHDPASTKGDVTTGEAADLANALPANSPVDVIVAGDNHALANGVVNGKLIVQAYSYGTAFEDIKLVIDHTTGDVKTKSAVVTTTFQDGVTPDPATVALVNKYLNLHPELTKPVGTTDGTITRTDAYNNESALGNLIADAMISADFGDGKGPADFAFMNPGGIRADLPKGNVSFGDLAKIQPFGNTLVKLTLTGAQIKTLLQQQWGVKADGTADTKTLQISGLKYTANMYLPVADRVASLTKADGTPINMTQKYTAVVNNFMAAGGDNYKVLTEASASVAGPIDLDVFYDYIVKKFNGGLITSKIEGRITNNLSPAVVSLPGSLPTPAPSPSASPSPSATPVPSATPAPAASSAPVFKDVEKVAWAKEAISFLAAKGIIKGVDGSNFAPAKNVTRAEFVTMLVRALNLDNTGASSAFKDVKQGVWYSDSIAAAVQAGIVKGSGSGKFEPGREITREEMAIMIVNALKGQLQPVDKNAALQKFADKSKIAPYAQEAVAQLTELGIVNGVDAEKFAPKGIANRAQAAVIIYRMLEKKAS</sequence>
<dbReference type="InterPro" id="IPR036907">
    <property type="entry name" value="5'-Nucleotdase_C_sf"/>
</dbReference>
<dbReference type="PANTHER" id="PTHR11575">
    <property type="entry name" value="5'-NUCLEOTIDASE-RELATED"/>
    <property type="match status" value="1"/>
</dbReference>
<evidence type="ECO:0000256" key="8">
    <source>
        <dbReference type="ARBA" id="ARBA00022729"/>
    </source>
</evidence>
<dbReference type="PROSITE" id="PS00786">
    <property type="entry name" value="5_NUCLEOTIDASE_2"/>
    <property type="match status" value="1"/>
</dbReference>
<dbReference type="PANTHER" id="PTHR11575:SF24">
    <property type="entry name" value="5'-NUCLEOTIDASE"/>
    <property type="match status" value="1"/>
</dbReference>
<keyword evidence="7" id="KW-0479">Metal-binding</keyword>
<comment type="catalytic activity">
    <reaction evidence="2">
        <text>a nucleoside 2',3'-cyclic phosphate + H2O = a nucleoside 3'-phosphate + H(+)</text>
        <dbReference type="Rhea" id="RHEA:19621"/>
        <dbReference type="ChEBI" id="CHEBI:15377"/>
        <dbReference type="ChEBI" id="CHEBI:15378"/>
        <dbReference type="ChEBI" id="CHEBI:66949"/>
        <dbReference type="ChEBI" id="CHEBI:66954"/>
        <dbReference type="EC" id="3.1.4.16"/>
    </reaction>
</comment>
<evidence type="ECO:0000256" key="9">
    <source>
        <dbReference type="ARBA" id="ARBA00022741"/>
    </source>
</evidence>
<accession>A0A3N9PC14</accession>
<dbReference type="GO" id="GO:0008768">
    <property type="term" value="F:UDP-sugar diphosphatase activity"/>
    <property type="evidence" value="ECO:0007669"/>
    <property type="project" value="TreeGrafter"/>
</dbReference>
<feature type="domain" description="SLH" evidence="13">
    <location>
        <begin position="1313"/>
        <end position="1372"/>
    </location>
</feature>
<dbReference type="InterPro" id="IPR029052">
    <property type="entry name" value="Metallo-depent_PP-like"/>
</dbReference>
<keyword evidence="10" id="KW-0378">Hydrolase</keyword>
<name>A0A3N9PC14_9BACL</name>
<evidence type="ECO:0000256" key="3">
    <source>
        <dbReference type="ARBA" id="ARBA00001968"/>
    </source>
</evidence>
<evidence type="ECO:0000256" key="5">
    <source>
        <dbReference type="ARBA" id="ARBA00004613"/>
    </source>
</evidence>
<feature type="region of interest" description="Disordered" evidence="12">
    <location>
        <begin position="1220"/>
        <end position="1248"/>
    </location>
</feature>
<dbReference type="GO" id="GO:0005576">
    <property type="term" value="C:extracellular region"/>
    <property type="evidence" value="ECO:0007669"/>
    <property type="project" value="UniProtKB-SubCell"/>
</dbReference>
<dbReference type="PROSITE" id="PS51272">
    <property type="entry name" value="SLH"/>
    <property type="match status" value="3"/>
</dbReference>
<dbReference type="GO" id="GO:0030288">
    <property type="term" value="C:outer membrane-bounded periplasmic space"/>
    <property type="evidence" value="ECO:0007669"/>
    <property type="project" value="TreeGrafter"/>
</dbReference>
<evidence type="ECO:0000256" key="2">
    <source>
        <dbReference type="ARBA" id="ARBA00001730"/>
    </source>
</evidence>
<dbReference type="FunFam" id="3.90.780.10:FF:000004">
    <property type="entry name" value="UDP-sugar hydrolase, putative"/>
    <property type="match status" value="1"/>
</dbReference>
<evidence type="ECO:0000256" key="7">
    <source>
        <dbReference type="ARBA" id="ARBA00022723"/>
    </source>
</evidence>
<dbReference type="InterPro" id="IPR001119">
    <property type="entry name" value="SLH_dom"/>
</dbReference>
<dbReference type="PRINTS" id="PR01607">
    <property type="entry name" value="APYRASEFAMLY"/>
</dbReference>
<dbReference type="NCBIfam" id="NF006938">
    <property type="entry name" value="PRK09420.1"/>
    <property type="match status" value="1"/>
</dbReference>
<dbReference type="InterPro" id="IPR008334">
    <property type="entry name" value="5'-Nucleotdase_C"/>
</dbReference>
<dbReference type="GO" id="GO:0000166">
    <property type="term" value="F:nucleotide binding"/>
    <property type="evidence" value="ECO:0007669"/>
    <property type="project" value="UniProtKB-KW"/>
</dbReference>
<feature type="domain" description="SLH" evidence="13">
    <location>
        <begin position="1375"/>
        <end position="1433"/>
    </location>
</feature>
<evidence type="ECO:0000256" key="12">
    <source>
        <dbReference type="SAM" id="MobiDB-lite"/>
    </source>
</evidence>
<dbReference type="InterPro" id="IPR004843">
    <property type="entry name" value="Calcineurin-like_PHP"/>
</dbReference>
<dbReference type="GO" id="GO:0008254">
    <property type="term" value="F:3'-nucleotidase activity"/>
    <property type="evidence" value="ECO:0007669"/>
    <property type="project" value="UniProtKB-EC"/>
</dbReference>
<evidence type="ECO:0000256" key="4">
    <source>
        <dbReference type="ARBA" id="ARBA00004196"/>
    </source>
</evidence>
<dbReference type="Gene3D" id="3.60.21.10">
    <property type="match status" value="2"/>
</dbReference>
<dbReference type="SUPFAM" id="SSF56300">
    <property type="entry name" value="Metallo-dependent phosphatases"/>
    <property type="match status" value="2"/>
</dbReference>
<dbReference type="InterPro" id="IPR006179">
    <property type="entry name" value="5_nucleotidase/apyrase"/>
</dbReference>
<feature type="domain" description="SLH" evidence="13">
    <location>
        <begin position="1249"/>
        <end position="1312"/>
    </location>
</feature>
<dbReference type="GO" id="GO:0008663">
    <property type="term" value="F:2',3'-cyclic-nucleotide 2'-phosphodiesterase activity"/>
    <property type="evidence" value="ECO:0007669"/>
    <property type="project" value="UniProtKB-EC"/>
</dbReference>
<dbReference type="Gene3D" id="3.90.780.10">
    <property type="entry name" value="5'-Nucleotidase, C-terminal domain"/>
    <property type="match status" value="2"/>
</dbReference>
<comment type="cofactor">
    <cofactor evidence="3">
        <name>a divalent metal cation</name>
        <dbReference type="ChEBI" id="CHEBI:60240"/>
    </cofactor>
</comment>
<comment type="caution">
    <text evidence="14">The sequence shown here is derived from an EMBL/GenBank/DDBJ whole genome shotgun (WGS) entry which is preliminary data.</text>
</comment>
<dbReference type="GO" id="GO:0046872">
    <property type="term" value="F:metal ion binding"/>
    <property type="evidence" value="ECO:0007669"/>
    <property type="project" value="UniProtKB-KW"/>
</dbReference>
<dbReference type="Pfam" id="PF00149">
    <property type="entry name" value="Metallophos"/>
    <property type="match status" value="2"/>
</dbReference>
<dbReference type="SUPFAM" id="SSF55816">
    <property type="entry name" value="5'-nucleotidase (syn. UDP-sugar hydrolase), C-terminal domain"/>
    <property type="match status" value="2"/>
</dbReference>
<dbReference type="GO" id="GO:0008253">
    <property type="term" value="F:5'-nucleotidase activity"/>
    <property type="evidence" value="ECO:0007669"/>
    <property type="project" value="TreeGrafter"/>
</dbReference>
<evidence type="ECO:0000256" key="11">
    <source>
        <dbReference type="ARBA" id="ARBA00023268"/>
    </source>
</evidence>
<keyword evidence="15" id="KW-1185">Reference proteome</keyword>
<keyword evidence="8" id="KW-0732">Signal</keyword>
<reference evidence="14 15" key="1">
    <citation type="submission" date="2018-11" db="EMBL/GenBank/DDBJ databases">
        <title>Genome sequence of strain 7197.</title>
        <authorList>
            <person name="Gao J."/>
            <person name="Sun J."/>
        </authorList>
    </citation>
    <scope>NUCLEOTIDE SEQUENCE [LARGE SCALE GENOMIC DNA]</scope>
    <source>
        <strain evidence="14 15">7197</strain>
    </source>
</reference>
<evidence type="ECO:0000256" key="6">
    <source>
        <dbReference type="ARBA" id="ARBA00022525"/>
    </source>
</evidence>
<dbReference type="Pfam" id="PF00395">
    <property type="entry name" value="SLH"/>
    <property type="match status" value="3"/>
</dbReference>
<gene>
    <name evidence="14" type="ORF">EH198_07025</name>
</gene>
<dbReference type="OrthoDB" id="9775118at2"/>
<dbReference type="InterPro" id="IPR006146">
    <property type="entry name" value="5'-Nucleotdase_CS"/>
</dbReference>
<dbReference type="CDD" id="cd07410">
    <property type="entry name" value="MPP_CpdB_N"/>
    <property type="match status" value="1"/>
</dbReference>
<evidence type="ECO:0000259" key="13">
    <source>
        <dbReference type="PROSITE" id="PS51272"/>
    </source>
</evidence>
<evidence type="ECO:0000313" key="14">
    <source>
        <dbReference type="EMBL" id="RQW12787.1"/>
    </source>
</evidence>
<dbReference type="GO" id="GO:0009166">
    <property type="term" value="P:nucleotide catabolic process"/>
    <property type="evidence" value="ECO:0007669"/>
    <property type="project" value="InterPro"/>
</dbReference>
<dbReference type="Pfam" id="PF02872">
    <property type="entry name" value="5_nucleotid_C"/>
    <property type="match status" value="2"/>
</dbReference>
<dbReference type="RefSeq" id="WP_124694825.1">
    <property type="nucleotide sequence ID" value="NZ_JBHUFE010000008.1"/>
</dbReference>
<dbReference type="InterPro" id="IPR041827">
    <property type="entry name" value="CpdB_N"/>
</dbReference>